<feature type="transmembrane region" description="Helical" evidence="5">
    <location>
        <begin position="122"/>
        <end position="146"/>
    </location>
</feature>
<dbReference type="GO" id="GO:0016874">
    <property type="term" value="F:ligase activity"/>
    <property type="evidence" value="ECO:0007669"/>
    <property type="project" value="UniProtKB-KW"/>
</dbReference>
<feature type="transmembrane region" description="Helical" evidence="5">
    <location>
        <begin position="166"/>
        <end position="183"/>
    </location>
</feature>
<accession>A0AAD0WRF1</accession>
<feature type="transmembrane region" description="Helical" evidence="5">
    <location>
        <begin position="214"/>
        <end position="229"/>
    </location>
</feature>
<evidence type="ECO:0000313" key="7">
    <source>
        <dbReference type="EMBL" id="AXX90523.1"/>
    </source>
</evidence>
<gene>
    <name evidence="7" type="ORF">ASUIS_2077</name>
</gene>
<evidence type="ECO:0000256" key="2">
    <source>
        <dbReference type="ARBA" id="ARBA00022692"/>
    </source>
</evidence>
<proteinExistence type="predicted"/>
<dbReference type="Proteomes" id="UP000263040">
    <property type="component" value="Chromosome"/>
</dbReference>
<protein>
    <submittedName>
        <fullName evidence="7">O-antigen ligase family protein</fullName>
    </submittedName>
</protein>
<feature type="transmembrane region" description="Helical" evidence="5">
    <location>
        <begin position="93"/>
        <end position="110"/>
    </location>
</feature>
<dbReference type="Pfam" id="PF04932">
    <property type="entry name" value="Wzy_C"/>
    <property type="match status" value="1"/>
</dbReference>
<dbReference type="AlphaFoldDB" id="A0AAD0WRF1"/>
<keyword evidence="3 5" id="KW-1133">Transmembrane helix</keyword>
<dbReference type="GO" id="GO:0016020">
    <property type="term" value="C:membrane"/>
    <property type="evidence" value="ECO:0007669"/>
    <property type="project" value="UniProtKB-SubCell"/>
</dbReference>
<name>A0AAD0WRF1_9BACT</name>
<feature type="transmembrane region" description="Helical" evidence="5">
    <location>
        <begin position="29"/>
        <end position="46"/>
    </location>
</feature>
<feature type="transmembrane region" description="Helical" evidence="5">
    <location>
        <begin position="363"/>
        <end position="380"/>
    </location>
</feature>
<feature type="transmembrane region" description="Helical" evidence="5">
    <location>
        <begin position="7"/>
        <end position="23"/>
    </location>
</feature>
<evidence type="ECO:0000256" key="1">
    <source>
        <dbReference type="ARBA" id="ARBA00004141"/>
    </source>
</evidence>
<dbReference type="KEGG" id="asui:ASUIS_2077"/>
<evidence type="ECO:0000313" key="8">
    <source>
        <dbReference type="Proteomes" id="UP000263040"/>
    </source>
</evidence>
<evidence type="ECO:0000256" key="5">
    <source>
        <dbReference type="SAM" id="Phobius"/>
    </source>
</evidence>
<feature type="domain" description="O-antigen ligase-related" evidence="6">
    <location>
        <begin position="198"/>
        <end position="326"/>
    </location>
</feature>
<dbReference type="InterPro" id="IPR007016">
    <property type="entry name" value="O-antigen_ligase-rel_domated"/>
</dbReference>
<keyword evidence="2 5" id="KW-0812">Transmembrane</keyword>
<keyword evidence="8" id="KW-1185">Reference proteome</keyword>
<dbReference type="PANTHER" id="PTHR37422:SF13">
    <property type="entry name" value="LIPOPOLYSACCHARIDE BIOSYNTHESIS PROTEIN PA4999-RELATED"/>
    <property type="match status" value="1"/>
</dbReference>
<organism evidence="7 8">
    <name type="scientific">Arcobacter suis CECT 7833</name>
    <dbReference type="NCBI Taxonomy" id="663365"/>
    <lineage>
        <taxon>Bacteria</taxon>
        <taxon>Pseudomonadati</taxon>
        <taxon>Campylobacterota</taxon>
        <taxon>Epsilonproteobacteria</taxon>
        <taxon>Campylobacterales</taxon>
        <taxon>Arcobacteraceae</taxon>
        <taxon>Arcobacter</taxon>
    </lineage>
</organism>
<dbReference type="InterPro" id="IPR051533">
    <property type="entry name" value="WaaL-like"/>
</dbReference>
<reference evidence="7 8" key="1">
    <citation type="submission" date="2018-08" db="EMBL/GenBank/DDBJ databases">
        <title>Complete genome of the Arcobacter suis type strain LMG 26152.</title>
        <authorList>
            <person name="Miller W.G."/>
            <person name="Yee E."/>
            <person name="Bono J.L."/>
        </authorList>
    </citation>
    <scope>NUCLEOTIDE SEQUENCE [LARGE SCALE GENOMIC DNA]</scope>
    <source>
        <strain evidence="7 8">CECT 7833</strain>
    </source>
</reference>
<evidence type="ECO:0000256" key="4">
    <source>
        <dbReference type="ARBA" id="ARBA00023136"/>
    </source>
</evidence>
<feature type="transmembrane region" description="Helical" evidence="5">
    <location>
        <begin position="190"/>
        <end position="208"/>
    </location>
</feature>
<feature type="transmembrane region" description="Helical" evidence="5">
    <location>
        <begin position="314"/>
        <end position="334"/>
    </location>
</feature>
<feature type="transmembrane region" description="Helical" evidence="5">
    <location>
        <begin position="236"/>
        <end position="254"/>
    </location>
</feature>
<dbReference type="PANTHER" id="PTHR37422">
    <property type="entry name" value="TEICHURONIC ACID BIOSYNTHESIS PROTEIN TUAE"/>
    <property type="match status" value="1"/>
</dbReference>
<dbReference type="EMBL" id="CP032100">
    <property type="protein sequence ID" value="AXX90523.1"/>
    <property type="molecule type" value="Genomic_DNA"/>
</dbReference>
<feature type="transmembrane region" description="Helical" evidence="5">
    <location>
        <begin position="58"/>
        <end position="81"/>
    </location>
</feature>
<comment type="subcellular location">
    <subcellularLocation>
        <location evidence="1">Membrane</location>
        <topology evidence="1">Multi-pass membrane protein</topology>
    </subcellularLocation>
</comment>
<evidence type="ECO:0000256" key="3">
    <source>
        <dbReference type="ARBA" id="ARBA00022989"/>
    </source>
</evidence>
<keyword evidence="7" id="KW-0436">Ligase</keyword>
<keyword evidence="4 5" id="KW-0472">Membrane</keyword>
<evidence type="ECO:0000259" key="6">
    <source>
        <dbReference type="Pfam" id="PF04932"/>
    </source>
</evidence>
<sequence length="390" mass="46036">MISILLSWKNIFNFIFLIWIISIPFKNSIYQASTILLILFFLIYLIKHRDFLYFKDLILRYKGILYSFLIILISMAISNIINDVNIDSWKIQFAYIYRYVLMFIILLYFYSKEIFTKKILYIFLLFSLSVQSFDGLYQSILGYDFFKHNLGNLEEGLTGFTFNRNIFALIVGLGVLLCVFSIKIKKSNKINFIVILLGFIFIFCTLFSYSRAVWVALFLSLFFYFFINLKSIKITHILYVISIFLVIGIAFAYVDSLQNRLDLLLNGNSSNRDKIWLYTLNLIQQKPIFGWGLDTWSIIGLKDYANVHNSILEILLYLGIFGLFSFTYFFINILKEINYYKNSSAFCVLIYLIVISFFDQDIFTGKIYLSFFTILMFYIYSDKINLKGEN</sequence>
<feature type="transmembrane region" description="Helical" evidence="5">
    <location>
        <begin position="339"/>
        <end position="357"/>
    </location>
</feature>